<dbReference type="PANTHER" id="PTHR43072">
    <property type="entry name" value="N-ACETYLTRANSFERASE"/>
    <property type="match status" value="1"/>
</dbReference>
<evidence type="ECO:0000313" key="5">
    <source>
        <dbReference type="Proteomes" id="UP000689967"/>
    </source>
</evidence>
<comment type="caution">
    <text evidence="4">The sequence shown here is derived from an EMBL/GenBank/DDBJ whole genome shotgun (WGS) entry which is preliminary data.</text>
</comment>
<keyword evidence="5" id="KW-1185">Reference proteome</keyword>
<evidence type="ECO:0000256" key="1">
    <source>
        <dbReference type="ARBA" id="ARBA00022679"/>
    </source>
</evidence>
<protein>
    <submittedName>
        <fullName evidence="4">N-acetyltransferase</fullName>
    </submittedName>
</protein>
<proteinExistence type="predicted"/>
<accession>A0ABS6H5D3</accession>
<organism evidence="4 5">
    <name type="scientific">Falsiroseomonas oleicola</name>
    <dbReference type="NCBI Taxonomy" id="2801474"/>
    <lineage>
        <taxon>Bacteria</taxon>
        <taxon>Pseudomonadati</taxon>
        <taxon>Pseudomonadota</taxon>
        <taxon>Alphaproteobacteria</taxon>
        <taxon>Acetobacterales</taxon>
        <taxon>Roseomonadaceae</taxon>
        <taxon>Falsiroseomonas</taxon>
    </lineage>
</organism>
<dbReference type="InterPro" id="IPR000182">
    <property type="entry name" value="GNAT_dom"/>
</dbReference>
<keyword evidence="1" id="KW-0808">Transferase</keyword>
<reference evidence="4 5" key="1">
    <citation type="submission" date="2021-01" db="EMBL/GenBank/DDBJ databases">
        <title>Roseomonas sp. nov, a bacterium isolated from an oil production mixture in Yumen Oilfield.</title>
        <authorList>
            <person name="Wu D."/>
        </authorList>
    </citation>
    <scope>NUCLEOTIDE SEQUENCE [LARGE SCALE GENOMIC DNA]</scope>
    <source>
        <strain evidence="4 5">ROY-5-3</strain>
    </source>
</reference>
<evidence type="ECO:0000259" key="3">
    <source>
        <dbReference type="PROSITE" id="PS51186"/>
    </source>
</evidence>
<dbReference type="CDD" id="cd04301">
    <property type="entry name" value="NAT_SF"/>
    <property type="match status" value="1"/>
</dbReference>
<dbReference type="PANTHER" id="PTHR43072:SF23">
    <property type="entry name" value="UPF0039 PROTEIN C11D3.02C"/>
    <property type="match status" value="1"/>
</dbReference>
<dbReference type="Pfam" id="PF00583">
    <property type="entry name" value="Acetyltransf_1"/>
    <property type="match status" value="1"/>
</dbReference>
<evidence type="ECO:0000313" key="4">
    <source>
        <dbReference type="EMBL" id="MBU8543890.1"/>
    </source>
</evidence>
<feature type="domain" description="N-acetyltransferase" evidence="3">
    <location>
        <begin position="4"/>
        <end position="162"/>
    </location>
</feature>
<sequence>MTDMLIRRAAQNDLPMLVDIFNHYVIHSHATFQTALQTVESRQPWFDTYGEGRHQLLVASLEGAVVGYASSSPYRPGPAFETTVETSVYLHPDHRARGTGSALYAALFERMRQQDVHLAVAGVALPNAASLALHRRMGFAEVGTFREYARKNGSWISSTWLQRGFA</sequence>
<dbReference type="EMBL" id="JAERQM010000002">
    <property type="protein sequence ID" value="MBU8543890.1"/>
    <property type="molecule type" value="Genomic_DNA"/>
</dbReference>
<dbReference type="RefSeq" id="WP_216874597.1">
    <property type="nucleotide sequence ID" value="NZ_JAERQM010000002.1"/>
</dbReference>
<name>A0ABS6H5D3_9PROT</name>
<evidence type="ECO:0000256" key="2">
    <source>
        <dbReference type="ARBA" id="ARBA00023315"/>
    </source>
</evidence>
<dbReference type="PROSITE" id="PS51186">
    <property type="entry name" value="GNAT"/>
    <property type="match status" value="1"/>
</dbReference>
<keyword evidence="2" id="KW-0012">Acyltransferase</keyword>
<gene>
    <name evidence="4" type="ORF">JJQ90_09250</name>
</gene>
<dbReference type="Proteomes" id="UP000689967">
    <property type="component" value="Unassembled WGS sequence"/>
</dbReference>